<dbReference type="InterPro" id="IPR046887">
    <property type="entry name" value="RsmE_PUA-like"/>
</dbReference>
<feature type="domain" description="Ribosomal RNA small subunit methyltransferase E PUA-like" evidence="14">
    <location>
        <begin position="20"/>
        <end position="65"/>
    </location>
</feature>
<comment type="similarity">
    <text evidence="2 12">Belongs to the RNA methyltransferase RsmE family.</text>
</comment>
<evidence type="ECO:0000256" key="12">
    <source>
        <dbReference type="PIRNR" id="PIRNR015601"/>
    </source>
</evidence>
<feature type="domain" description="Ribosomal RNA small subunit methyltransferase E methyltransferase" evidence="13">
    <location>
        <begin position="75"/>
        <end position="233"/>
    </location>
</feature>
<evidence type="ECO:0000256" key="9">
    <source>
        <dbReference type="ARBA" id="ARBA00022691"/>
    </source>
</evidence>
<dbReference type="InterPro" id="IPR029028">
    <property type="entry name" value="Alpha/beta_knot_MTases"/>
</dbReference>
<dbReference type="Gene3D" id="3.40.1280.10">
    <property type="match status" value="1"/>
</dbReference>
<evidence type="ECO:0000256" key="2">
    <source>
        <dbReference type="ARBA" id="ARBA00005528"/>
    </source>
</evidence>
<dbReference type="PANTHER" id="PTHR30027">
    <property type="entry name" value="RIBOSOMAL RNA SMALL SUBUNIT METHYLTRANSFERASE E"/>
    <property type="match status" value="1"/>
</dbReference>
<gene>
    <name evidence="15" type="ORF">E0F26_02340</name>
</gene>
<evidence type="ECO:0000256" key="4">
    <source>
        <dbReference type="ARBA" id="ARBA00013673"/>
    </source>
</evidence>
<dbReference type="PIRSF" id="PIRSF015601">
    <property type="entry name" value="MTase_slr0722"/>
    <property type="match status" value="1"/>
</dbReference>
<dbReference type="PANTHER" id="PTHR30027:SF3">
    <property type="entry name" value="16S RRNA (URACIL(1498)-N(3))-METHYLTRANSFERASE"/>
    <property type="match status" value="1"/>
</dbReference>
<dbReference type="InterPro" id="IPR015947">
    <property type="entry name" value="PUA-like_sf"/>
</dbReference>
<keyword evidence="7 12" id="KW-0489">Methyltransferase</keyword>
<keyword evidence="5 12" id="KW-0963">Cytoplasm</keyword>
<comment type="catalytic activity">
    <reaction evidence="11 12">
        <text>uridine(1498) in 16S rRNA + S-adenosyl-L-methionine = N(3)-methyluridine(1498) in 16S rRNA + S-adenosyl-L-homocysteine + H(+)</text>
        <dbReference type="Rhea" id="RHEA:42920"/>
        <dbReference type="Rhea" id="RHEA-COMP:10283"/>
        <dbReference type="Rhea" id="RHEA-COMP:10284"/>
        <dbReference type="ChEBI" id="CHEBI:15378"/>
        <dbReference type="ChEBI" id="CHEBI:57856"/>
        <dbReference type="ChEBI" id="CHEBI:59789"/>
        <dbReference type="ChEBI" id="CHEBI:65315"/>
        <dbReference type="ChEBI" id="CHEBI:74502"/>
        <dbReference type="EC" id="2.1.1.193"/>
    </reaction>
</comment>
<dbReference type="CDD" id="cd18084">
    <property type="entry name" value="RsmE-like"/>
    <property type="match status" value="1"/>
</dbReference>
<dbReference type="Pfam" id="PF20260">
    <property type="entry name" value="PUA_4"/>
    <property type="match status" value="1"/>
</dbReference>
<reference evidence="15 16" key="1">
    <citation type="submission" date="2019-02" db="EMBL/GenBank/DDBJ databases">
        <title>Halieaceae_genomes.</title>
        <authorList>
            <person name="Li S.-H."/>
        </authorList>
    </citation>
    <scope>NUCLEOTIDE SEQUENCE [LARGE SCALE GENOMIC DNA]</scope>
    <source>
        <strain evidence="15 16">JH123</strain>
    </source>
</reference>
<evidence type="ECO:0000313" key="15">
    <source>
        <dbReference type="EMBL" id="UZP73642.1"/>
    </source>
</evidence>
<keyword evidence="9 12" id="KW-0949">S-adenosyl-L-methionine</keyword>
<dbReference type="EMBL" id="CP036501">
    <property type="protein sequence ID" value="UZP73642.1"/>
    <property type="molecule type" value="Genomic_DNA"/>
</dbReference>
<dbReference type="EC" id="2.1.1.193" evidence="3 12"/>
<evidence type="ECO:0000313" key="16">
    <source>
        <dbReference type="Proteomes" id="UP001317963"/>
    </source>
</evidence>
<organism evidence="15 16">
    <name type="scientific">Candidatus Paraluminiphilus aquimaris</name>
    <dbReference type="NCBI Taxonomy" id="2518994"/>
    <lineage>
        <taxon>Bacteria</taxon>
        <taxon>Pseudomonadati</taxon>
        <taxon>Pseudomonadota</taxon>
        <taxon>Gammaproteobacteria</taxon>
        <taxon>Cellvibrionales</taxon>
        <taxon>Halieaceae</taxon>
        <taxon>Candidatus Paraluminiphilus</taxon>
    </lineage>
</organism>
<dbReference type="Gene3D" id="2.40.240.20">
    <property type="entry name" value="Hypothetical PUA domain-like, domain 1"/>
    <property type="match status" value="1"/>
</dbReference>
<dbReference type="NCBIfam" id="NF008692">
    <property type="entry name" value="PRK11713.1-5"/>
    <property type="match status" value="1"/>
</dbReference>
<comment type="function">
    <text evidence="10 12">Specifically methylates the N3 position of the uracil ring of uridine 1498 (m3U1498) in 16S rRNA. Acts on the fully assembled 30S ribosomal subunit.</text>
</comment>
<dbReference type="Proteomes" id="UP001317963">
    <property type="component" value="Chromosome"/>
</dbReference>
<evidence type="ECO:0000256" key="11">
    <source>
        <dbReference type="ARBA" id="ARBA00047944"/>
    </source>
</evidence>
<evidence type="ECO:0000259" key="13">
    <source>
        <dbReference type="Pfam" id="PF04452"/>
    </source>
</evidence>
<evidence type="ECO:0000256" key="3">
    <source>
        <dbReference type="ARBA" id="ARBA00012328"/>
    </source>
</evidence>
<keyword evidence="16" id="KW-1185">Reference proteome</keyword>
<dbReference type="InterPro" id="IPR029026">
    <property type="entry name" value="tRNA_m1G_MTases_N"/>
</dbReference>
<accession>A0ABY6Q4Q8</accession>
<dbReference type="GO" id="GO:0008168">
    <property type="term" value="F:methyltransferase activity"/>
    <property type="evidence" value="ECO:0007669"/>
    <property type="project" value="UniProtKB-KW"/>
</dbReference>
<name>A0ABY6Q4Q8_9GAMM</name>
<evidence type="ECO:0000256" key="5">
    <source>
        <dbReference type="ARBA" id="ARBA00022490"/>
    </source>
</evidence>
<proteinExistence type="inferred from homology"/>
<evidence type="ECO:0000256" key="10">
    <source>
        <dbReference type="ARBA" id="ARBA00025699"/>
    </source>
</evidence>
<dbReference type="Pfam" id="PF04452">
    <property type="entry name" value="Methyltrans_RNA"/>
    <property type="match status" value="1"/>
</dbReference>
<evidence type="ECO:0000256" key="8">
    <source>
        <dbReference type="ARBA" id="ARBA00022679"/>
    </source>
</evidence>
<protein>
    <recommendedName>
        <fullName evidence="4 12">Ribosomal RNA small subunit methyltransferase E</fullName>
        <ecNumber evidence="3 12">2.1.1.193</ecNumber>
    </recommendedName>
</protein>
<keyword evidence="8 12" id="KW-0808">Transferase</keyword>
<evidence type="ECO:0000256" key="1">
    <source>
        <dbReference type="ARBA" id="ARBA00004496"/>
    </source>
</evidence>
<dbReference type="GO" id="GO:0032259">
    <property type="term" value="P:methylation"/>
    <property type="evidence" value="ECO:0007669"/>
    <property type="project" value="UniProtKB-KW"/>
</dbReference>
<comment type="subcellular location">
    <subcellularLocation>
        <location evidence="1 12">Cytoplasm</location>
    </subcellularLocation>
</comment>
<dbReference type="RefSeq" id="WP_279242438.1">
    <property type="nucleotide sequence ID" value="NZ_CP036501.1"/>
</dbReference>
<dbReference type="InterPro" id="IPR046886">
    <property type="entry name" value="RsmE_MTase_dom"/>
</dbReference>
<evidence type="ECO:0000259" key="14">
    <source>
        <dbReference type="Pfam" id="PF20260"/>
    </source>
</evidence>
<evidence type="ECO:0000256" key="6">
    <source>
        <dbReference type="ARBA" id="ARBA00022552"/>
    </source>
</evidence>
<evidence type="ECO:0000256" key="7">
    <source>
        <dbReference type="ARBA" id="ARBA00022603"/>
    </source>
</evidence>
<dbReference type="SUPFAM" id="SSF75217">
    <property type="entry name" value="alpha/beta knot"/>
    <property type="match status" value="1"/>
</dbReference>
<dbReference type="InterPro" id="IPR006700">
    <property type="entry name" value="RsmE"/>
</dbReference>
<keyword evidence="6 12" id="KW-0698">rRNA processing</keyword>
<dbReference type="NCBIfam" id="TIGR00046">
    <property type="entry name" value="RsmE family RNA methyltransferase"/>
    <property type="match status" value="1"/>
</dbReference>
<dbReference type="SUPFAM" id="SSF88697">
    <property type="entry name" value="PUA domain-like"/>
    <property type="match status" value="1"/>
</dbReference>
<sequence>MRSYRVHSHSDLVVGQSAALDERSSHHLARVLRVKVGDAVTVFNGDGNNYFSHVSALSKTCVTVDLLSSEHPANESPLTTHLGLAVSKGDRFDWAIKKATELGVSSISPILSQRVDVRLSPDRWRKKQDHWQQIVISACEQSGRAVVPQVEAPTPLADWVAMTEADYKFCLHPGLKSVLPATTPNSVALLIGPEGGLSDDEVAVATDYAFLGLNVGPRILRTETAPLVALSVIGTQWGDLRAI</sequence>